<protein>
    <submittedName>
        <fullName evidence="1">Uncharacterized protein</fullName>
    </submittedName>
</protein>
<evidence type="ECO:0000313" key="2">
    <source>
        <dbReference type="Proteomes" id="UP000630086"/>
    </source>
</evidence>
<reference evidence="1" key="1">
    <citation type="submission" date="2020-07" db="EMBL/GenBank/DDBJ databases">
        <title>Draft genome sequence of Lactobacillus helveticus strain JCM 1062.</title>
        <authorList>
            <person name="Endo A."/>
            <person name="Maeno S."/>
            <person name="Kido Y."/>
        </authorList>
    </citation>
    <scope>NUCLEOTIDE SEQUENCE</scope>
    <source>
        <strain evidence="1">JCM 1062</strain>
    </source>
</reference>
<dbReference type="EMBL" id="BLYV01000127">
    <property type="protein sequence ID" value="GFP12726.1"/>
    <property type="molecule type" value="Genomic_DNA"/>
</dbReference>
<accession>A0AAV4E5A9</accession>
<dbReference type="AlphaFoldDB" id="A0AAV4E5A9"/>
<dbReference type="Proteomes" id="UP000630086">
    <property type="component" value="Unassembled WGS sequence"/>
</dbReference>
<sequence length="80" mass="9345">MNLMNKSAYELCLDFYTFIKESGRKSATLEEFERKRKIQHKLYPDNYETLSSEDLKTIRSALSSGHTIFKKMSLVGYKPS</sequence>
<organism evidence="1 2">
    <name type="scientific">Lactobacillus helveticus</name>
    <name type="common">Lactobacillus suntoryeus</name>
    <dbReference type="NCBI Taxonomy" id="1587"/>
    <lineage>
        <taxon>Bacteria</taxon>
        <taxon>Bacillati</taxon>
        <taxon>Bacillota</taxon>
        <taxon>Bacilli</taxon>
        <taxon>Lactobacillales</taxon>
        <taxon>Lactobacillaceae</taxon>
        <taxon>Lactobacillus</taxon>
    </lineage>
</organism>
<dbReference type="RefSeq" id="WP_020829152.1">
    <property type="nucleotide sequence ID" value="NZ_JABRBR010000106.1"/>
</dbReference>
<gene>
    <name evidence="1" type="ORF">LHEJCM1062_05980</name>
</gene>
<evidence type="ECO:0000313" key="1">
    <source>
        <dbReference type="EMBL" id="GFP12726.1"/>
    </source>
</evidence>
<proteinExistence type="predicted"/>
<comment type="caution">
    <text evidence="1">The sequence shown here is derived from an EMBL/GenBank/DDBJ whole genome shotgun (WGS) entry which is preliminary data.</text>
</comment>
<name>A0AAV4E5A9_LACHE</name>